<feature type="compositionally biased region" description="Pro residues" evidence="1">
    <location>
        <begin position="367"/>
        <end position="376"/>
    </location>
</feature>
<sequence length="434" mass="49222">MTCEFVSVHVKRRGNIELPWQFDRGSMRPSPWSRPADRSYQWEGSQEPRWQQDNQVLYPVLDAPDRDPQARLTPHFEKENQASQRFLTEPFGNNAPEVIGHILGQKNTAFLVIHDQAQAHMQLQQQQMQQQQWPQPWPQTPALQWPQPQPWPQVSGWEQRWDQPQQAQNPMIWPPVFFSQMPSPLQQPPFQPPPPPLPPIQPSLGQQNQFPFPAQNQVPIFPQPFITDFNNNNLNHFNENLGNHKPWYMNGLENKWTPTWENSNNKIDHPFNPHAAAVASSWVENTVAVGPHPMVSQITAEQTTSQAGHDSDGIDGFRKEEKFNIPADMVSDVAPQTVDVNAEPAVPVNVPLVNAWQHAQSEAAEPAPAPLVPSPSPESAESGTFLPVRGGEEMVVGQPMNDARKDNVDVAVGDYPKKFEEPFFQVDDPNSFRQ</sequence>
<feature type="region of interest" description="Disordered" evidence="1">
    <location>
        <begin position="359"/>
        <end position="385"/>
    </location>
</feature>
<dbReference type="AlphaFoldDB" id="A0A0K0CTY3"/>
<protein>
    <submittedName>
        <fullName evidence="3">Arginine/serine-rich protein PNISR</fullName>
    </submittedName>
</protein>
<reference evidence="3" key="2">
    <citation type="submission" date="2017-02" db="UniProtKB">
        <authorList>
            <consortium name="WormBaseParasite"/>
        </authorList>
    </citation>
    <scope>IDENTIFICATION</scope>
</reference>
<proteinExistence type="predicted"/>
<dbReference type="Proteomes" id="UP000035642">
    <property type="component" value="Unassembled WGS sequence"/>
</dbReference>
<evidence type="ECO:0000256" key="1">
    <source>
        <dbReference type="SAM" id="MobiDB-lite"/>
    </source>
</evidence>
<keyword evidence="2" id="KW-1185">Reference proteome</keyword>
<organism evidence="2 3">
    <name type="scientific">Angiostrongylus cantonensis</name>
    <name type="common">Rat lungworm</name>
    <dbReference type="NCBI Taxonomy" id="6313"/>
    <lineage>
        <taxon>Eukaryota</taxon>
        <taxon>Metazoa</taxon>
        <taxon>Ecdysozoa</taxon>
        <taxon>Nematoda</taxon>
        <taxon>Chromadorea</taxon>
        <taxon>Rhabditida</taxon>
        <taxon>Rhabditina</taxon>
        <taxon>Rhabditomorpha</taxon>
        <taxon>Strongyloidea</taxon>
        <taxon>Metastrongylidae</taxon>
        <taxon>Angiostrongylus</taxon>
    </lineage>
</organism>
<dbReference type="WBParaSite" id="ACAC_0000059901-mRNA-1">
    <property type="protein sequence ID" value="ACAC_0000059901-mRNA-1"/>
    <property type="gene ID" value="ACAC_0000059901"/>
</dbReference>
<evidence type="ECO:0000313" key="3">
    <source>
        <dbReference type="WBParaSite" id="ACAC_0000059901-mRNA-1"/>
    </source>
</evidence>
<dbReference type="STRING" id="6313.A0A0K0CTY3"/>
<name>A0A0K0CTY3_ANGCA</name>
<accession>A0A0K0CTY3</accession>
<reference evidence="2" key="1">
    <citation type="submission" date="2012-09" db="EMBL/GenBank/DDBJ databases">
        <authorList>
            <person name="Martin A.A."/>
        </authorList>
    </citation>
    <scope>NUCLEOTIDE SEQUENCE</scope>
</reference>
<evidence type="ECO:0000313" key="2">
    <source>
        <dbReference type="Proteomes" id="UP000035642"/>
    </source>
</evidence>